<keyword evidence="1" id="KW-0645">Protease</keyword>
<feature type="domain" description="Peptidase M20 dimerisation" evidence="4">
    <location>
        <begin position="203"/>
        <end position="361"/>
    </location>
</feature>
<dbReference type="Pfam" id="PF01546">
    <property type="entry name" value="Peptidase_M20"/>
    <property type="match status" value="1"/>
</dbReference>
<gene>
    <name evidence="5" type="ORF">METZ01_LOCUS44814</name>
</gene>
<evidence type="ECO:0000256" key="2">
    <source>
        <dbReference type="ARBA" id="ARBA00022723"/>
    </source>
</evidence>
<keyword evidence="2" id="KW-0479">Metal-binding</keyword>
<evidence type="ECO:0000256" key="3">
    <source>
        <dbReference type="ARBA" id="ARBA00022801"/>
    </source>
</evidence>
<keyword evidence="3" id="KW-0378">Hydrolase</keyword>
<dbReference type="GO" id="GO:0006508">
    <property type="term" value="P:proteolysis"/>
    <property type="evidence" value="ECO:0007669"/>
    <property type="project" value="UniProtKB-KW"/>
</dbReference>
<reference evidence="5" key="1">
    <citation type="submission" date="2018-05" db="EMBL/GenBank/DDBJ databases">
        <authorList>
            <person name="Lanie J.A."/>
            <person name="Ng W.-L."/>
            <person name="Kazmierczak K.M."/>
            <person name="Andrzejewski T.M."/>
            <person name="Davidsen T.M."/>
            <person name="Wayne K.J."/>
            <person name="Tettelin H."/>
            <person name="Glass J.I."/>
            <person name="Rusch D."/>
            <person name="Podicherti R."/>
            <person name="Tsui H.-C.T."/>
            <person name="Winkler M.E."/>
        </authorList>
    </citation>
    <scope>NUCLEOTIDE SEQUENCE</scope>
</reference>
<name>A0A381RJG0_9ZZZZ</name>
<organism evidence="5">
    <name type="scientific">marine metagenome</name>
    <dbReference type="NCBI Taxonomy" id="408172"/>
    <lineage>
        <taxon>unclassified sequences</taxon>
        <taxon>metagenomes</taxon>
        <taxon>ecological metagenomes</taxon>
    </lineage>
</organism>
<dbReference type="GO" id="GO:0008233">
    <property type="term" value="F:peptidase activity"/>
    <property type="evidence" value="ECO:0007669"/>
    <property type="project" value="UniProtKB-KW"/>
</dbReference>
<dbReference type="Gene3D" id="3.30.70.360">
    <property type="match status" value="1"/>
</dbReference>
<proteinExistence type="predicted"/>
<dbReference type="InterPro" id="IPR002933">
    <property type="entry name" value="Peptidase_M20"/>
</dbReference>
<sequence length="469" mass="51920">MNNKKLSQYINFFWDEHILPALTEYIKIPNKSPVFDSDWESRGHMDRVLDLAVKWANKHRPRDSELIIKRTPGRTPIILIDIPGGQDGNILMYGHLDKQPEMAGWADGLGPWTPVIKDNKLYGRGAADDGYALFASVCAVRALEKQGIVHPRILILIEFSEESGSPDLPHYMELCSKLIGEPDLVICLDSGAGDYDRFWTTTSLRGLIGFSLRIDVLNEGVHSGDASGYVPSSFRIARQLLSRLENENTGEILLEKLKVDIPDYRIQEVKKLVSILGKNIVDDFPWKGTTMPSTDNILEAVLRRTWRPALSVVGSDGLPAVENAGNVLRPYTVLKLSMRIPPMVDPLKARDTIQKILTKNVPYNARAQVDFDEPAAGWNAPETRPWLVSAMNNASETFFGQSAGSMGTGGTIPFMAMLGERFPGAQFVITGVLGPQSNAHGPNEFLHIPYAKNLTACVSAVISVFPENR</sequence>
<dbReference type="PANTHER" id="PTHR43270">
    <property type="entry name" value="BETA-ALA-HIS DIPEPTIDASE"/>
    <property type="match status" value="1"/>
</dbReference>
<accession>A0A381RJG0</accession>
<dbReference type="PANTHER" id="PTHR43270:SF4">
    <property type="entry name" value="CARNOSINE DIPEPTIDASE 2, ISOFORM A"/>
    <property type="match status" value="1"/>
</dbReference>
<dbReference type="InterPro" id="IPR051458">
    <property type="entry name" value="Cyt/Met_Dipeptidase"/>
</dbReference>
<dbReference type="SUPFAM" id="SSF53187">
    <property type="entry name" value="Zn-dependent exopeptidases"/>
    <property type="match status" value="1"/>
</dbReference>
<evidence type="ECO:0000313" key="5">
    <source>
        <dbReference type="EMBL" id="SUZ91960.1"/>
    </source>
</evidence>
<dbReference type="GO" id="GO:0046872">
    <property type="term" value="F:metal ion binding"/>
    <property type="evidence" value="ECO:0007669"/>
    <property type="project" value="UniProtKB-KW"/>
</dbReference>
<dbReference type="Pfam" id="PF07687">
    <property type="entry name" value="M20_dimer"/>
    <property type="match status" value="1"/>
</dbReference>
<dbReference type="Gene3D" id="3.40.630.10">
    <property type="entry name" value="Zn peptidases"/>
    <property type="match status" value="1"/>
</dbReference>
<dbReference type="EMBL" id="UINC01002020">
    <property type="protein sequence ID" value="SUZ91960.1"/>
    <property type="molecule type" value="Genomic_DNA"/>
</dbReference>
<protein>
    <recommendedName>
        <fullName evidence="4">Peptidase M20 dimerisation domain-containing protein</fullName>
    </recommendedName>
</protein>
<dbReference type="InterPro" id="IPR011650">
    <property type="entry name" value="Peptidase_M20_dimer"/>
</dbReference>
<evidence type="ECO:0000259" key="4">
    <source>
        <dbReference type="Pfam" id="PF07687"/>
    </source>
</evidence>
<dbReference type="AlphaFoldDB" id="A0A381RJG0"/>
<evidence type="ECO:0000256" key="1">
    <source>
        <dbReference type="ARBA" id="ARBA00022670"/>
    </source>
</evidence>